<dbReference type="Pfam" id="PF07969">
    <property type="entry name" value="Amidohydro_3"/>
    <property type="match status" value="1"/>
</dbReference>
<evidence type="ECO:0000313" key="3">
    <source>
        <dbReference type="Proteomes" id="UP000264006"/>
    </source>
</evidence>
<dbReference type="Gene3D" id="2.30.40.10">
    <property type="entry name" value="Urease, subunit C, domain 1"/>
    <property type="match status" value="1"/>
</dbReference>
<protein>
    <submittedName>
        <fullName evidence="2">Exoenzymes regulatory protein AepA in lipid-linked oligosaccharide synthesis cluster</fullName>
    </submittedName>
</protein>
<dbReference type="Proteomes" id="UP000264006">
    <property type="component" value="Chromosome"/>
</dbReference>
<dbReference type="AlphaFoldDB" id="A0A346XYJ3"/>
<sequence>MTTMVGDEPLLLVGADVVTLDDARPHASALLVKRRRIAWLGAVEDIPTVPGVRRIDLTGATVMPAFVNAHSHLTNVGLALNAMDLSIADSLSDCLGAVEAIATVTPHRVIWAGGWDETKWPEHRAPSADDLARAGDDRPVMLVRADGHCVVVDRTSLSALPIARSRGVERGPDGRPTGLLRQEAAQVAQRWFSAEMPEGVLSEARASAAEHLVTLGVASVHEMGGPHRMGPADFDAWLQGKWPIEVIPYWGDLDLEFVVERGLRRVGGSLLLDGTIGSHSAALVEPYVDRAGSGQLYRDSAELTEFALEATRRGIQVALHAIGDRAVAQAIEVLEKVAAEVGVAQLRRLAHRIEYAALIQPEQMIRLARLGVVVVIQPATDLSLGVDGGAYELRLGTERARSSNPLSSLASHGIPLAFGSDSVVNLDPWRSVDAAAEPRVGLPALERQMGIRAATLGGRTAAHQANVGVLRPGQRADLAAFEHPDDAERRRCILTMVAGRPVFEDGRVHV</sequence>
<dbReference type="SUPFAM" id="SSF51556">
    <property type="entry name" value="Metallo-dependent hydrolases"/>
    <property type="match status" value="1"/>
</dbReference>
<dbReference type="InterPro" id="IPR032466">
    <property type="entry name" value="Metal_Hydrolase"/>
</dbReference>
<keyword evidence="3" id="KW-1185">Reference proteome</keyword>
<dbReference type="InterPro" id="IPR013108">
    <property type="entry name" value="Amidohydro_3"/>
</dbReference>
<dbReference type="InterPro" id="IPR011059">
    <property type="entry name" value="Metal-dep_hydrolase_composite"/>
</dbReference>
<dbReference type="KEGG" id="euz:DVS28_a2610"/>
<dbReference type="GO" id="GO:0016810">
    <property type="term" value="F:hydrolase activity, acting on carbon-nitrogen (but not peptide) bonds"/>
    <property type="evidence" value="ECO:0007669"/>
    <property type="project" value="InterPro"/>
</dbReference>
<organism evidence="2 3">
    <name type="scientific">Euzebya pacifica</name>
    <dbReference type="NCBI Taxonomy" id="1608957"/>
    <lineage>
        <taxon>Bacteria</taxon>
        <taxon>Bacillati</taxon>
        <taxon>Actinomycetota</taxon>
        <taxon>Nitriliruptoria</taxon>
        <taxon>Euzebyales</taxon>
    </lineage>
</organism>
<feature type="domain" description="Amidohydrolase 3" evidence="1">
    <location>
        <begin position="55"/>
        <end position="503"/>
    </location>
</feature>
<proteinExistence type="predicted"/>
<evidence type="ECO:0000313" key="2">
    <source>
        <dbReference type="EMBL" id="AXV07290.1"/>
    </source>
</evidence>
<dbReference type="EMBL" id="CP031165">
    <property type="protein sequence ID" value="AXV07290.1"/>
    <property type="molecule type" value="Genomic_DNA"/>
</dbReference>
<dbReference type="PANTHER" id="PTHR22642">
    <property type="entry name" value="IMIDAZOLONEPROPIONASE"/>
    <property type="match status" value="1"/>
</dbReference>
<reference evidence="2 3" key="1">
    <citation type="submission" date="2018-09" db="EMBL/GenBank/DDBJ databases">
        <title>Complete genome sequence of Euzebya sp. DY32-46 isolated from seawater of Pacific Ocean.</title>
        <authorList>
            <person name="Xu L."/>
            <person name="Wu Y.-H."/>
            <person name="Xu X.-W."/>
        </authorList>
    </citation>
    <scope>NUCLEOTIDE SEQUENCE [LARGE SCALE GENOMIC DNA]</scope>
    <source>
        <strain evidence="2 3">DY32-46</strain>
    </source>
</reference>
<dbReference type="Gene3D" id="3.10.310.70">
    <property type="match status" value="1"/>
</dbReference>
<evidence type="ECO:0000259" key="1">
    <source>
        <dbReference type="Pfam" id="PF07969"/>
    </source>
</evidence>
<dbReference type="PANTHER" id="PTHR22642:SF2">
    <property type="entry name" value="PROTEIN LONG AFTER FAR-RED 3"/>
    <property type="match status" value="1"/>
</dbReference>
<accession>A0A346XYJ3</accession>
<name>A0A346XYJ3_9ACTN</name>
<dbReference type="Gene3D" id="3.20.20.140">
    <property type="entry name" value="Metal-dependent hydrolases"/>
    <property type="match status" value="1"/>
</dbReference>
<dbReference type="SUPFAM" id="SSF51338">
    <property type="entry name" value="Composite domain of metallo-dependent hydrolases"/>
    <property type="match status" value="1"/>
</dbReference>
<gene>
    <name evidence="2" type="ORF">DVS28_a2610</name>
</gene>